<feature type="chain" id="PRO_5020966975" description="G domain-containing protein" evidence="2">
    <location>
        <begin position="20"/>
        <end position="696"/>
    </location>
</feature>
<protein>
    <recommendedName>
        <fullName evidence="3">G domain-containing protein</fullName>
    </recommendedName>
</protein>
<evidence type="ECO:0000259" key="3">
    <source>
        <dbReference type="Pfam" id="PF01926"/>
    </source>
</evidence>
<dbReference type="EMBL" id="ML014182">
    <property type="protein sequence ID" value="RKP01164.1"/>
    <property type="molecule type" value="Genomic_DNA"/>
</dbReference>
<sequence>MAAGMRCAWPAAAAAAAAAAPPAAIIPVRTAAAHRTLAAVSGGRRFLRRPAAYSPGWPWMPARPSFRAGEVPPARTVRRSLATAAEKTAPPSSSLPPSPPSPPVAPPRRAPKGACPGCGAAYQVLDASQPGYLGPERAAAAAASPAARAKIQAQRPAKTTASYRATRVFDAFLQPDHVEALYQTTAAAPPPPPCDRCFNIKHYSHEYDRTPIRPDKALRQIARLPGPKCVFYVVDPLDTPGSYAPDLPDHLVALGAELSAASAKRAPRSAAGFPPVFLVATKSDVLPRDVDRVAVTTALRQCFESRYPSVPYLGPFLVSSQTDQGIDALKAELLDVCDPASLTPTRPTAGPTAPMDAGHVVLIGATNVGKSSLFHSLTGRVSAAYSNLVSRVPGTTAGMLSGSMTAPIPPEAHPAAAAIAATPADGDAATPPSPLLARWALHDTPGFANTPQLTHRLHQSELKHVIPRRPWKSRVVRCHPGSTLLVGGLVRLDYTQGTGPLFLRVVAPSAVTLHPCARDRADALRPRHLADPASRLLFPPQPGPDALARFPTLEPDLVWAVPGINEKVGPRFPTHKAPQDDAAGGNEAPLAAEASAAAAALDRTARRSMPHLRSTAYKAAARAALKTDAAAAPPPAWTDLSLAGLGWISAYPVTTDTAIVEVSTVTGMSAATRPRYVWDRGVYPYDALREYAIRYH</sequence>
<evidence type="ECO:0000313" key="4">
    <source>
        <dbReference type="EMBL" id="RKP01164.1"/>
    </source>
</evidence>
<evidence type="ECO:0000313" key="5">
    <source>
        <dbReference type="Proteomes" id="UP000274922"/>
    </source>
</evidence>
<dbReference type="Gene3D" id="3.40.50.300">
    <property type="entry name" value="P-loop containing nucleotide triphosphate hydrolases"/>
    <property type="match status" value="1"/>
</dbReference>
<gene>
    <name evidence="4" type="ORF">CXG81DRAFT_26132</name>
</gene>
<dbReference type="InterPro" id="IPR006073">
    <property type="entry name" value="GTP-bd"/>
</dbReference>
<accession>A0A4P9X7E7</accession>
<dbReference type="InterPro" id="IPR050896">
    <property type="entry name" value="Mito_lipid_metab_GTPase"/>
</dbReference>
<feature type="compositionally biased region" description="Pro residues" evidence="1">
    <location>
        <begin position="93"/>
        <end position="108"/>
    </location>
</feature>
<dbReference type="PANTHER" id="PTHR46434:SF1">
    <property type="entry name" value="GENETIC INTERACTOR OF PROHIBITINS 3, MITOCHONDRIAL"/>
    <property type="match status" value="1"/>
</dbReference>
<keyword evidence="2" id="KW-0732">Signal</keyword>
<dbReference type="STRING" id="1555241.A0A4P9X7E7"/>
<dbReference type="PANTHER" id="PTHR46434">
    <property type="entry name" value="GENETIC INTERACTOR OF PROHIBITINS 3, MITOCHONDRIAL"/>
    <property type="match status" value="1"/>
</dbReference>
<dbReference type="GO" id="GO:0005525">
    <property type="term" value="F:GTP binding"/>
    <property type="evidence" value="ECO:0007669"/>
    <property type="project" value="InterPro"/>
</dbReference>
<evidence type="ECO:0000256" key="1">
    <source>
        <dbReference type="SAM" id="MobiDB-lite"/>
    </source>
</evidence>
<proteinExistence type="predicted"/>
<dbReference type="OrthoDB" id="1696305at2759"/>
<evidence type="ECO:0000256" key="2">
    <source>
        <dbReference type="SAM" id="SignalP"/>
    </source>
</evidence>
<dbReference type="SUPFAM" id="SSF52540">
    <property type="entry name" value="P-loop containing nucleoside triphosphate hydrolases"/>
    <property type="match status" value="1"/>
</dbReference>
<feature type="region of interest" description="Disordered" evidence="1">
    <location>
        <begin position="83"/>
        <end position="112"/>
    </location>
</feature>
<name>A0A4P9X7E7_9FUNG</name>
<keyword evidence="5" id="KW-1185">Reference proteome</keyword>
<organism evidence="4 5">
    <name type="scientific">Caulochytrium protostelioides</name>
    <dbReference type="NCBI Taxonomy" id="1555241"/>
    <lineage>
        <taxon>Eukaryota</taxon>
        <taxon>Fungi</taxon>
        <taxon>Fungi incertae sedis</taxon>
        <taxon>Chytridiomycota</taxon>
        <taxon>Chytridiomycota incertae sedis</taxon>
        <taxon>Chytridiomycetes</taxon>
        <taxon>Caulochytriales</taxon>
        <taxon>Caulochytriaceae</taxon>
        <taxon>Caulochytrium</taxon>
    </lineage>
</organism>
<feature type="signal peptide" evidence="2">
    <location>
        <begin position="1"/>
        <end position="19"/>
    </location>
</feature>
<reference evidence="5" key="1">
    <citation type="journal article" date="2018" name="Nat. Microbiol.">
        <title>Leveraging single-cell genomics to expand the fungal tree of life.</title>
        <authorList>
            <person name="Ahrendt S.R."/>
            <person name="Quandt C.A."/>
            <person name="Ciobanu D."/>
            <person name="Clum A."/>
            <person name="Salamov A."/>
            <person name="Andreopoulos B."/>
            <person name="Cheng J.F."/>
            <person name="Woyke T."/>
            <person name="Pelin A."/>
            <person name="Henrissat B."/>
            <person name="Reynolds N.K."/>
            <person name="Benny G.L."/>
            <person name="Smith M.E."/>
            <person name="James T.Y."/>
            <person name="Grigoriev I.V."/>
        </authorList>
    </citation>
    <scope>NUCLEOTIDE SEQUENCE [LARGE SCALE GENOMIC DNA]</scope>
    <source>
        <strain evidence="5">ATCC 52028</strain>
    </source>
</reference>
<feature type="domain" description="G" evidence="3">
    <location>
        <begin position="359"/>
        <end position="451"/>
    </location>
</feature>
<dbReference type="InterPro" id="IPR027417">
    <property type="entry name" value="P-loop_NTPase"/>
</dbReference>
<dbReference type="Pfam" id="PF01926">
    <property type="entry name" value="MMR_HSR1"/>
    <property type="match status" value="1"/>
</dbReference>
<dbReference type="AlphaFoldDB" id="A0A4P9X7E7"/>
<dbReference type="Proteomes" id="UP000274922">
    <property type="component" value="Unassembled WGS sequence"/>
</dbReference>
<dbReference type="GO" id="GO:0005739">
    <property type="term" value="C:mitochondrion"/>
    <property type="evidence" value="ECO:0007669"/>
    <property type="project" value="TreeGrafter"/>
</dbReference>